<dbReference type="Gene3D" id="3.60.21.10">
    <property type="match status" value="1"/>
</dbReference>
<reference evidence="3" key="1">
    <citation type="journal article" date="2019" name="Int. J. Syst. Evol. Microbiol.">
        <title>The Global Catalogue of Microorganisms (GCM) 10K type strain sequencing project: providing services to taxonomists for standard genome sequencing and annotation.</title>
        <authorList>
            <consortium name="The Broad Institute Genomics Platform"/>
            <consortium name="The Broad Institute Genome Sequencing Center for Infectious Disease"/>
            <person name="Wu L."/>
            <person name="Ma J."/>
        </authorList>
    </citation>
    <scope>NUCLEOTIDE SEQUENCE [LARGE SCALE GENOMIC DNA]</scope>
    <source>
        <strain evidence="3">KCTC 52640</strain>
    </source>
</reference>
<dbReference type="InterPro" id="IPR004843">
    <property type="entry name" value="Calcineurin-like_PHP"/>
</dbReference>
<dbReference type="Proteomes" id="UP001595462">
    <property type="component" value="Unassembled WGS sequence"/>
</dbReference>
<keyword evidence="3" id="KW-1185">Reference proteome</keyword>
<gene>
    <name evidence="2" type="ORF">ACFOSU_12485</name>
</gene>
<accession>A0ABV7ESY0</accession>
<dbReference type="PANTHER" id="PTHR37844">
    <property type="entry name" value="SER/THR PROTEIN PHOSPHATASE SUPERFAMILY (AFU_ORTHOLOGUE AFUA_1G14840)"/>
    <property type="match status" value="1"/>
</dbReference>
<dbReference type="EMBL" id="JBHRSS010000005">
    <property type="protein sequence ID" value="MFC3104702.1"/>
    <property type="molecule type" value="Genomic_DNA"/>
</dbReference>
<evidence type="ECO:0000259" key="1">
    <source>
        <dbReference type="Pfam" id="PF00149"/>
    </source>
</evidence>
<dbReference type="RefSeq" id="WP_380690099.1">
    <property type="nucleotide sequence ID" value="NZ_JBHRSS010000005.1"/>
</dbReference>
<evidence type="ECO:0000313" key="2">
    <source>
        <dbReference type="EMBL" id="MFC3104702.1"/>
    </source>
</evidence>
<evidence type="ECO:0000313" key="3">
    <source>
        <dbReference type="Proteomes" id="UP001595462"/>
    </source>
</evidence>
<sequence>MKIRILSDLHLEFYKRPEKANIRDDVDCDLVVLAGDTHTSTIGIAWAGRTFSRPTLYVMGNHVMGNHEFFGKDAPILLIKARALAAERGVHLLERDELEILGQRFLGCTLWTGFDSGPLPWSHVARVAHPVMADFAEIRSDGRLISPNRMVEWYDRDVAWLEGALRPSAPAVVVTHFAPTWAVTNPQFGPGDEMTAYFHSNLEHLMGDAVPLWIYGHNHWSADTTIVTPKGTTRVVSNQLGYRDEECGFDAGLVIDL</sequence>
<organism evidence="2 3">
    <name type="scientific">Salinisphaera aquimarina</name>
    <dbReference type="NCBI Taxonomy" id="2094031"/>
    <lineage>
        <taxon>Bacteria</taxon>
        <taxon>Pseudomonadati</taxon>
        <taxon>Pseudomonadota</taxon>
        <taxon>Gammaproteobacteria</taxon>
        <taxon>Salinisphaerales</taxon>
        <taxon>Salinisphaeraceae</taxon>
        <taxon>Salinisphaera</taxon>
    </lineage>
</organism>
<name>A0ABV7ESY0_9GAMM</name>
<feature type="domain" description="Calcineurin-like phosphoesterase" evidence="1">
    <location>
        <begin position="1"/>
        <end position="220"/>
    </location>
</feature>
<dbReference type="Pfam" id="PF00149">
    <property type="entry name" value="Metallophos"/>
    <property type="match status" value="1"/>
</dbReference>
<dbReference type="PANTHER" id="PTHR37844:SF2">
    <property type="entry name" value="SER_THR PROTEIN PHOSPHATASE SUPERFAMILY (AFU_ORTHOLOGUE AFUA_1G14840)"/>
    <property type="match status" value="1"/>
</dbReference>
<proteinExistence type="predicted"/>
<protein>
    <submittedName>
        <fullName evidence="2">Metallophosphoesterase</fullName>
    </submittedName>
</protein>
<dbReference type="SUPFAM" id="SSF56300">
    <property type="entry name" value="Metallo-dependent phosphatases"/>
    <property type="match status" value="1"/>
</dbReference>
<comment type="caution">
    <text evidence="2">The sequence shown here is derived from an EMBL/GenBank/DDBJ whole genome shotgun (WGS) entry which is preliminary data.</text>
</comment>
<dbReference type="InterPro" id="IPR029052">
    <property type="entry name" value="Metallo-depent_PP-like"/>
</dbReference>